<dbReference type="OrthoDB" id="102247at2157"/>
<dbReference type="EMBL" id="WUUS01000003">
    <property type="protein sequence ID" value="MXR40897.1"/>
    <property type="molecule type" value="Genomic_DNA"/>
</dbReference>
<dbReference type="Pfam" id="PF07853">
    <property type="entry name" value="DUF1648"/>
    <property type="match status" value="1"/>
</dbReference>
<keyword evidence="1" id="KW-1133">Transmembrane helix</keyword>
<name>A0A6B0SQV7_9EURY</name>
<organism evidence="3 4">
    <name type="scientific">Halobaculum saliterrae</name>
    <dbReference type="NCBI Taxonomy" id="2073113"/>
    <lineage>
        <taxon>Archaea</taxon>
        <taxon>Methanobacteriati</taxon>
        <taxon>Methanobacteriota</taxon>
        <taxon>Stenosarchaea group</taxon>
        <taxon>Halobacteria</taxon>
        <taxon>Halobacteriales</taxon>
        <taxon>Haloferacaceae</taxon>
        <taxon>Halobaculum</taxon>
    </lineage>
</organism>
<dbReference type="Pfam" id="PF13630">
    <property type="entry name" value="SdpI"/>
    <property type="match status" value="1"/>
</dbReference>
<feature type="transmembrane region" description="Helical" evidence="1">
    <location>
        <begin position="48"/>
        <end position="68"/>
    </location>
</feature>
<proteinExistence type="predicted"/>
<comment type="caution">
    <text evidence="3">The sequence shown here is derived from an EMBL/GenBank/DDBJ whole genome shotgun (WGS) entry which is preliminary data.</text>
</comment>
<feature type="transmembrane region" description="Helical" evidence="1">
    <location>
        <begin position="113"/>
        <end position="135"/>
    </location>
</feature>
<protein>
    <submittedName>
        <fullName evidence="3">DUF1648 domain-containing protein</fullName>
    </submittedName>
</protein>
<dbReference type="InterPro" id="IPR025962">
    <property type="entry name" value="SdpI/YhfL"/>
</dbReference>
<evidence type="ECO:0000313" key="4">
    <source>
        <dbReference type="Proteomes" id="UP000437065"/>
    </source>
</evidence>
<accession>A0A6B0SQV7</accession>
<gene>
    <name evidence="3" type="ORF">GRX01_06030</name>
</gene>
<dbReference type="AlphaFoldDB" id="A0A6B0SQV7"/>
<dbReference type="RefSeq" id="WP_159664504.1">
    <property type="nucleotide sequence ID" value="NZ_WUUS01000003.1"/>
</dbReference>
<feature type="transmembrane region" description="Helical" evidence="1">
    <location>
        <begin position="166"/>
        <end position="182"/>
    </location>
</feature>
<keyword evidence="1" id="KW-0812">Transmembrane</keyword>
<feature type="transmembrane region" description="Helical" evidence="1">
    <location>
        <begin position="88"/>
        <end position="107"/>
    </location>
</feature>
<feature type="transmembrane region" description="Helical" evidence="1">
    <location>
        <begin position="188"/>
        <end position="208"/>
    </location>
</feature>
<reference evidence="3 4" key="1">
    <citation type="submission" date="2019-12" db="EMBL/GenBank/DDBJ databases">
        <title>Isolation and characterization of three novel carbon monoxide-oxidizing members of Halobacteria from salione crusts and soils.</title>
        <authorList>
            <person name="Myers M.R."/>
            <person name="King G.M."/>
        </authorList>
    </citation>
    <scope>NUCLEOTIDE SEQUENCE [LARGE SCALE GENOMIC DNA]</scope>
    <source>
        <strain evidence="3 4">WSA2</strain>
    </source>
</reference>
<dbReference type="InterPro" id="IPR026272">
    <property type="entry name" value="SdpI"/>
</dbReference>
<feature type="domain" description="DUF1648" evidence="2">
    <location>
        <begin position="13"/>
        <end position="59"/>
    </location>
</feature>
<dbReference type="PANTHER" id="PTHR37810:SF5">
    <property type="entry name" value="IMMUNITY PROTEIN SDPI"/>
    <property type="match status" value="1"/>
</dbReference>
<keyword evidence="4" id="KW-1185">Reference proteome</keyword>
<keyword evidence="1" id="KW-0472">Membrane</keyword>
<dbReference type="InterPro" id="IPR012867">
    <property type="entry name" value="DUF1648"/>
</dbReference>
<dbReference type="GO" id="GO:0009636">
    <property type="term" value="P:response to toxic substance"/>
    <property type="evidence" value="ECO:0007669"/>
    <property type="project" value="TreeGrafter"/>
</dbReference>
<dbReference type="Proteomes" id="UP000437065">
    <property type="component" value="Unassembled WGS sequence"/>
</dbReference>
<dbReference type="PIRSF" id="PIRSF038959">
    <property type="entry name" value="SdpI"/>
    <property type="match status" value="1"/>
</dbReference>
<evidence type="ECO:0000313" key="3">
    <source>
        <dbReference type="EMBL" id="MXR40897.1"/>
    </source>
</evidence>
<evidence type="ECO:0000259" key="2">
    <source>
        <dbReference type="Pfam" id="PF07853"/>
    </source>
</evidence>
<evidence type="ECO:0000256" key="1">
    <source>
        <dbReference type="SAM" id="Phobius"/>
    </source>
</evidence>
<sequence length="214" mass="23268">MRYLRRRALAAAVVLATVLASALALPSLPERVATHWNAAGRPDDTMPRLLGALLLPAITAGVVALLYVAPRFDPRHEEVESFRGPYEWFVVVLAAFLACVHGAVLAWNLGVSFPFNAAIALPLAGVFLALGELLARAEPNWTVGIRTRWTLSNEDVWRETHRRGAWAFRALGALTLVAVAVPRLLSPIVLGGALSVAAYTTLYSYVAYRRRSTA</sequence>
<dbReference type="PANTHER" id="PTHR37810">
    <property type="entry name" value="IMMUNITY PROTEIN SDPI"/>
    <property type="match status" value="1"/>
</dbReference>